<sequence length="345" mass="39137">MKDNDSIENRNNDDKLYKAYITNTKEEMDSSFSISVEEQRQIVARGRTAARITNVMISVAILLLILPVMTLLSYLYYAIGGRADHLIEVTSKTIYVTEPNISIEEMEIEDDIGFFSMNIFFDVYKRIGKQDYKAGDYDIYFALDQPAFPKKNMVLERPLPENPTGETENMLHPKANIPFSVSGEWNMLKGLPNGTVAEVYLSFSNLMDPEEIEEFLPTETEVQWLAVHTGLEAKQTDGEGIPIAPIGYPAQIDTTTWSPFNGRDQTNQEVFMDILALLEENEIVSEKVARAKSLDMTKRLAFLKANGIEVYGAVVTGPTPELRKLEQIEEIRAMKVGEVKLWNWK</sequence>
<dbReference type="AlphaFoldDB" id="A0A4R2BGH2"/>
<evidence type="ECO:0000256" key="1">
    <source>
        <dbReference type="SAM" id="Phobius"/>
    </source>
</evidence>
<dbReference type="InterPro" id="IPR029101">
    <property type="entry name" value="Sigma_reg_N"/>
</dbReference>
<keyword evidence="1" id="KW-0472">Membrane</keyword>
<evidence type="ECO:0000259" key="2">
    <source>
        <dbReference type="Pfam" id="PF13791"/>
    </source>
</evidence>
<feature type="domain" description="Sigma factor regulator N-terminal" evidence="3">
    <location>
        <begin position="41"/>
        <end position="131"/>
    </location>
</feature>
<proteinExistence type="predicted"/>
<feature type="transmembrane region" description="Helical" evidence="1">
    <location>
        <begin position="55"/>
        <end position="77"/>
    </location>
</feature>
<dbReference type="Proteomes" id="UP000295689">
    <property type="component" value="Unassembled WGS sequence"/>
</dbReference>
<evidence type="ECO:0000313" key="5">
    <source>
        <dbReference type="Proteomes" id="UP000295689"/>
    </source>
</evidence>
<organism evidence="4 5">
    <name type="scientific">Mesobacillus foraminis</name>
    <dbReference type="NCBI Taxonomy" id="279826"/>
    <lineage>
        <taxon>Bacteria</taxon>
        <taxon>Bacillati</taxon>
        <taxon>Bacillota</taxon>
        <taxon>Bacilli</taxon>
        <taxon>Bacillales</taxon>
        <taxon>Bacillaceae</taxon>
        <taxon>Mesobacillus</taxon>
    </lineage>
</organism>
<feature type="domain" description="Sigma factor regulator C-terminal" evidence="2">
    <location>
        <begin position="188"/>
        <end position="338"/>
    </location>
</feature>
<reference evidence="4 5" key="1">
    <citation type="journal article" date="2015" name="Stand. Genomic Sci.">
        <title>Genomic Encyclopedia of Bacterial and Archaeal Type Strains, Phase III: the genomes of soil and plant-associated and newly described type strains.</title>
        <authorList>
            <person name="Whitman W.B."/>
            <person name="Woyke T."/>
            <person name="Klenk H.P."/>
            <person name="Zhou Y."/>
            <person name="Lilburn T.G."/>
            <person name="Beck B.J."/>
            <person name="De Vos P."/>
            <person name="Vandamme P."/>
            <person name="Eisen J.A."/>
            <person name="Garrity G."/>
            <person name="Hugenholtz P."/>
            <person name="Kyrpides N.C."/>
        </authorList>
    </citation>
    <scope>NUCLEOTIDE SEQUENCE [LARGE SCALE GENOMIC DNA]</scope>
    <source>
        <strain evidence="4 5">CV53</strain>
    </source>
</reference>
<name>A0A4R2BGH2_9BACI</name>
<dbReference type="RefSeq" id="WP_181215968.1">
    <property type="nucleotide sequence ID" value="NZ_JABUHM010000015.1"/>
</dbReference>
<evidence type="ECO:0000259" key="3">
    <source>
        <dbReference type="Pfam" id="PF13800"/>
    </source>
</evidence>
<accession>A0A4R2BGH2</accession>
<evidence type="ECO:0000313" key="4">
    <source>
        <dbReference type="EMBL" id="TCN26147.1"/>
    </source>
</evidence>
<dbReference type="InterPro" id="IPR025672">
    <property type="entry name" value="Sigma_reg_C_dom"/>
</dbReference>
<keyword evidence="1" id="KW-1133">Transmembrane helix</keyword>
<protein>
    <submittedName>
        <fullName evidence="4">Sigma factor regulator</fullName>
    </submittedName>
</protein>
<dbReference type="EMBL" id="SLVV01000004">
    <property type="protein sequence ID" value="TCN26147.1"/>
    <property type="molecule type" value="Genomic_DNA"/>
</dbReference>
<keyword evidence="5" id="KW-1185">Reference proteome</keyword>
<comment type="caution">
    <text evidence="4">The sequence shown here is derived from an EMBL/GenBank/DDBJ whole genome shotgun (WGS) entry which is preliminary data.</text>
</comment>
<keyword evidence="1" id="KW-0812">Transmembrane</keyword>
<dbReference type="Pfam" id="PF13800">
    <property type="entry name" value="Sigma_reg_N"/>
    <property type="match status" value="1"/>
</dbReference>
<dbReference type="Pfam" id="PF13791">
    <property type="entry name" value="Sigma_reg_C"/>
    <property type="match status" value="1"/>
</dbReference>
<gene>
    <name evidence="4" type="ORF">EV146_104255</name>
</gene>